<dbReference type="GO" id="GO:0004356">
    <property type="term" value="F:glutamine synthetase activity"/>
    <property type="evidence" value="ECO:0007669"/>
    <property type="project" value="InterPro"/>
</dbReference>
<comment type="function">
    <text evidence="2">Catalyzes the ATP-dependent biosynthesis of glutamine from glutamate and ammonia.</text>
</comment>
<dbReference type="GO" id="GO:0006542">
    <property type="term" value="P:glutamine biosynthetic process"/>
    <property type="evidence" value="ECO:0007669"/>
    <property type="project" value="InterPro"/>
</dbReference>
<dbReference type="PANTHER" id="PTHR43785">
    <property type="entry name" value="GAMMA-GLUTAMYLPUTRESCINE SYNTHETASE"/>
    <property type="match status" value="1"/>
</dbReference>
<dbReference type="KEGG" id="hadh:FRZ61_28300"/>
<proteinExistence type="inferred from homology"/>
<dbReference type="PROSITE" id="PS51987">
    <property type="entry name" value="GS_CATALYTIC"/>
    <property type="match status" value="1"/>
</dbReference>
<comment type="cofactor">
    <cofactor evidence="1">
        <name>Mg(2+)</name>
        <dbReference type="ChEBI" id="CHEBI:18420"/>
    </cofactor>
</comment>
<dbReference type="Pfam" id="PF16952">
    <property type="entry name" value="Gln-synt_N_2"/>
    <property type="match status" value="1"/>
</dbReference>
<dbReference type="EMBL" id="CP042582">
    <property type="protein sequence ID" value="QEX22896.1"/>
    <property type="molecule type" value="Genomic_DNA"/>
</dbReference>
<evidence type="ECO:0000256" key="5">
    <source>
        <dbReference type="ARBA" id="ARBA00022840"/>
    </source>
</evidence>
<dbReference type="PANTHER" id="PTHR43785:SF12">
    <property type="entry name" value="TYPE-1 GLUTAMINE SYNTHETASE 2"/>
    <property type="match status" value="1"/>
</dbReference>
<evidence type="ECO:0000259" key="9">
    <source>
        <dbReference type="PROSITE" id="PS51987"/>
    </source>
</evidence>
<reference evidence="10 11" key="1">
    <citation type="submission" date="2019-08" db="EMBL/GenBank/DDBJ databases">
        <title>Hyperibacter terrae gen. nov., sp. nov. and Hyperibacter viscosus sp. nov., two new members in the family Rhodospirillaceae isolated from the rhizosphere of Hypericum perforatum.</title>
        <authorList>
            <person name="Noviana Z."/>
        </authorList>
    </citation>
    <scope>NUCLEOTIDE SEQUENCE [LARGE SCALE GENOMIC DNA]</scope>
    <source>
        <strain evidence="10 11">R5959</strain>
    </source>
</reference>
<dbReference type="Gene3D" id="3.30.590.10">
    <property type="entry name" value="Glutamine synthetase/guanido kinase, catalytic domain"/>
    <property type="match status" value="1"/>
</dbReference>
<feature type="domain" description="GS catalytic" evidence="9">
    <location>
        <begin position="103"/>
        <end position="438"/>
    </location>
</feature>
<keyword evidence="11" id="KW-1185">Reference proteome</keyword>
<gene>
    <name evidence="10" type="ORF">FRZ61_28300</name>
</gene>
<evidence type="ECO:0000256" key="4">
    <source>
        <dbReference type="ARBA" id="ARBA00022741"/>
    </source>
</evidence>
<evidence type="ECO:0000256" key="2">
    <source>
        <dbReference type="ARBA" id="ARBA00003117"/>
    </source>
</evidence>
<dbReference type="InterPro" id="IPR008147">
    <property type="entry name" value="Gln_synt_N"/>
</dbReference>
<evidence type="ECO:0000313" key="10">
    <source>
        <dbReference type="EMBL" id="QEX22896.1"/>
    </source>
</evidence>
<keyword evidence="6" id="KW-0535">Nitrogen fixation</keyword>
<dbReference type="SMART" id="SM01230">
    <property type="entry name" value="Gln-synt_C"/>
    <property type="match status" value="1"/>
</dbReference>
<evidence type="ECO:0000256" key="8">
    <source>
        <dbReference type="RuleBase" id="RU000384"/>
    </source>
</evidence>
<evidence type="ECO:0000256" key="3">
    <source>
        <dbReference type="ARBA" id="ARBA00022598"/>
    </source>
</evidence>
<dbReference type="OrthoDB" id="9807095at2"/>
<comment type="similarity">
    <text evidence="7 8">Belongs to the glutamine synthetase family.</text>
</comment>
<protein>
    <submittedName>
        <fullName evidence="10">Glutamine synthetase</fullName>
    </submittedName>
</protein>
<keyword evidence="4" id="KW-0547">Nucleotide-binding</keyword>
<dbReference type="Proteomes" id="UP000325797">
    <property type="component" value="Chromosome"/>
</dbReference>
<dbReference type="AlphaFoldDB" id="A0A5J6N791"/>
<dbReference type="InterPro" id="IPR036651">
    <property type="entry name" value="Gln_synt_N_sf"/>
</dbReference>
<dbReference type="SUPFAM" id="SSF55931">
    <property type="entry name" value="Glutamine synthetase/guanido kinase"/>
    <property type="match status" value="1"/>
</dbReference>
<dbReference type="Gene3D" id="3.10.20.70">
    <property type="entry name" value="Glutamine synthetase, N-terminal domain"/>
    <property type="match status" value="1"/>
</dbReference>
<keyword evidence="5" id="KW-0067">ATP-binding</keyword>
<evidence type="ECO:0000256" key="6">
    <source>
        <dbReference type="ARBA" id="ARBA00023231"/>
    </source>
</evidence>
<dbReference type="InterPro" id="IPR008146">
    <property type="entry name" value="Gln_synth_cat_dom"/>
</dbReference>
<dbReference type="GO" id="GO:0005524">
    <property type="term" value="F:ATP binding"/>
    <property type="evidence" value="ECO:0007669"/>
    <property type="project" value="UniProtKB-KW"/>
</dbReference>
<evidence type="ECO:0000313" key="11">
    <source>
        <dbReference type="Proteomes" id="UP000325797"/>
    </source>
</evidence>
<name>A0A5J6N791_9PROT</name>
<keyword evidence="3" id="KW-0436">Ligase</keyword>
<accession>A0A5J6N791</accession>
<dbReference type="InterPro" id="IPR014746">
    <property type="entry name" value="Gln_synth/guanido_kin_cat_dom"/>
</dbReference>
<dbReference type="Pfam" id="PF00120">
    <property type="entry name" value="Gln-synt_C"/>
    <property type="match status" value="1"/>
</dbReference>
<evidence type="ECO:0000256" key="1">
    <source>
        <dbReference type="ARBA" id="ARBA00001946"/>
    </source>
</evidence>
<organism evidence="10 11">
    <name type="scientific">Hypericibacter adhaerens</name>
    <dbReference type="NCBI Taxonomy" id="2602016"/>
    <lineage>
        <taxon>Bacteria</taxon>
        <taxon>Pseudomonadati</taxon>
        <taxon>Pseudomonadota</taxon>
        <taxon>Alphaproteobacteria</taxon>
        <taxon>Rhodospirillales</taxon>
        <taxon>Dongiaceae</taxon>
        <taxon>Hypericibacter</taxon>
    </lineage>
</organism>
<dbReference type="RefSeq" id="WP_151118338.1">
    <property type="nucleotide sequence ID" value="NZ_CP042582.1"/>
</dbReference>
<evidence type="ECO:0000256" key="7">
    <source>
        <dbReference type="PROSITE-ProRule" id="PRU01331"/>
    </source>
</evidence>
<sequence length="438" mass="47122">MSSRDLAIFLTNDLTGMSRGRAFPARDLGHRMEAGVGWVPANHALTPFGDIGENPFGPLGDLRLQPETESSGFRLTGFGEEHGLLAFLCDIVETDGRPWGGCPRNFARQALADLERETGLTLKASFEQEFFLLGIDLAINSAFTLVDFRGVQNFLGALTEALTAAGVEPETVLREYGPQQFELTMKPARGLLAADRAVILREITRDVARQFGGRASFAPIIDPASVGSGVHLHFSLETIDGRAATHDPAGPGGISERAGSFVAGVLKHMPALCALAAPSLISYLRLTPHRWSSGFNCFGYRNREAGIRIAPVDDAPGREIARQTHLEFRAGDATASPYMQLGALVRAGLEGMRAKLPVPPLVEGDPADLSAAQLKKLGVRRLPDSLPAALGELEKDAVAKGWLPEPLQKSFFALKRTEMAKLEHLDAAGQCAKYASVY</sequence>